<dbReference type="EMBL" id="QNSF01000011">
    <property type="protein sequence ID" value="RBP89408.1"/>
    <property type="molecule type" value="Genomic_DNA"/>
</dbReference>
<name>A0A366JPQ4_CYTFI</name>
<feature type="region of interest" description="Disordered" evidence="2">
    <location>
        <begin position="27"/>
        <end position="53"/>
    </location>
</feature>
<comment type="caution">
    <text evidence="3">The sequence shown here is derived from an EMBL/GenBank/DDBJ whole genome shotgun (WGS) entry which is preliminary data.</text>
</comment>
<sequence length="204" mass="22670">MKNLFIFGVVALIIGLLTACGGVEQVEKKEPVKEETKKEDQNPVPNKEENEDVQKTEAGTFTAVHTFEKETKIDTESPFELTIKKVKAFSGELSETGKELIPEANGDMVIITMSVENTSDETLSFYPDQSTITTSTGEQLESEVFFSDDVGGDFIGQVKKEGTVRFLLKSTKAEDIEWVRILIDAPHNENLDNIGKSVDHTFTF</sequence>
<evidence type="ECO:0008006" key="5">
    <source>
        <dbReference type="Google" id="ProtNLM"/>
    </source>
</evidence>
<accession>A0A366JPQ4</accession>
<evidence type="ECO:0000313" key="4">
    <source>
        <dbReference type="Proteomes" id="UP000252731"/>
    </source>
</evidence>
<dbReference type="Proteomes" id="UP000252731">
    <property type="component" value="Unassembled WGS sequence"/>
</dbReference>
<dbReference type="RefSeq" id="WP_113884367.1">
    <property type="nucleotide sequence ID" value="NZ_QNSF01000011.1"/>
</dbReference>
<reference evidence="3 4" key="1">
    <citation type="submission" date="2018-06" db="EMBL/GenBank/DDBJ databases">
        <title>Freshwater and sediment microbial communities from various areas in North America, analyzing microbe dynamics in response to fracking.</title>
        <authorList>
            <person name="Lamendella R."/>
        </authorList>
    </citation>
    <scope>NUCLEOTIDE SEQUENCE [LARGE SCALE GENOMIC DNA]</scope>
    <source>
        <strain evidence="3 4">14_TX</strain>
    </source>
</reference>
<dbReference type="InterPro" id="IPR029050">
    <property type="entry name" value="Immunoprotect_excell_Ig-like"/>
</dbReference>
<organism evidence="3 4">
    <name type="scientific">Cytobacillus firmus</name>
    <name type="common">Bacillus firmus</name>
    <dbReference type="NCBI Taxonomy" id="1399"/>
    <lineage>
        <taxon>Bacteria</taxon>
        <taxon>Bacillati</taxon>
        <taxon>Bacillota</taxon>
        <taxon>Bacilli</taxon>
        <taxon>Bacillales</taxon>
        <taxon>Bacillaceae</taxon>
        <taxon>Cytobacillus</taxon>
    </lineage>
</organism>
<dbReference type="AlphaFoldDB" id="A0A366JPQ4"/>
<evidence type="ECO:0000256" key="1">
    <source>
        <dbReference type="ARBA" id="ARBA00022729"/>
    </source>
</evidence>
<keyword evidence="4" id="KW-1185">Reference proteome</keyword>
<gene>
    <name evidence="3" type="ORF">DFO70_11155</name>
</gene>
<dbReference type="OrthoDB" id="2352785at2"/>
<evidence type="ECO:0000313" key="3">
    <source>
        <dbReference type="EMBL" id="RBP89408.1"/>
    </source>
</evidence>
<evidence type="ECO:0000256" key="2">
    <source>
        <dbReference type="SAM" id="MobiDB-lite"/>
    </source>
</evidence>
<keyword evidence="1" id="KW-0732">Signal</keyword>
<proteinExistence type="predicted"/>
<dbReference type="Gene3D" id="2.60.40.1240">
    <property type="match status" value="1"/>
</dbReference>
<protein>
    <recommendedName>
        <fullName evidence="5">DUF4352 domain-containing protein</fullName>
    </recommendedName>
</protein>
<dbReference type="PROSITE" id="PS51257">
    <property type="entry name" value="PROKAR_LIPOPROTEIN"/>
    <property type="match status" value="1"/>
</dbReference>